<keyword evidence="3" id="KW-1185">Reference proteome</keyword>
<dbReference type="PANTHER" id="PTHR13384:SF19">
    <property type="entry name" value="G PATCH DOMAIN-CONTAINING PROTEIN 1"/>
    <property type="match status" value="1"/>
</dbReference>
<evidence type="ECO:0000313" key="3">
    <source>
        <dbReference type="Proteomes" id="UP001058974"/>
    </source>
</evidence>
<dbReference type="Gramene" id="Psat04G0207000-T1">
    <property type="protein sequence ID" value="KAI5417324.1"/>
    <property type="gene ID" value="KIW84_042070"/>
</dbReference>
<reference evidence="2 3" key="1">
    <citation type="journal article" date="2022" name="Nat. Genet.">
        <title>Improved pea reference genome and pan-genome highlight genomic features and evolutionary characteristics.</title>
        <authorList>
            <person name="Yang T."/>
            <person name="Liu R."/>
            <person name="Luo Y."/>
            <person name="Hu S."/>
            <person name="Wang D."/>
            <person name="Wang C."/>
            <person name="Pandey M.K."/>
            <person name="Ge S."/>
            <person name="Xu Q."/>
            <person name="Li N."/>
            <person name="Li G."/>
            <person name="Huang Y."/>
            <person name="Saxena R.K."/>
            <person name="Ji Y."/>
            <person name="Li M."/>
            <person name="Yan X."/>
            <person name="He Y."/>
            <person name="Liu Y."/>
            <person name="Wang X."/>
            <person name="Xiang C."/>
            <person name="Varshney R.K."/>
            <person name="Ding H."/>
            <person name="Gao S."/>
            <person name="Zong X."/>
        </authorList>
    </citation>
    <scope>NUCLEOTIDE SEQUENCE [LARGE SCALE GENOMIC DNA]</scope>
    <source>
        <strain evidence="2 3">cv. Zhongwan 6</strain>
    </source>
</reference>
<feature type="region of interest" description="Disordered" evidence="1">
    <location>
        <begin position="45"/>
        <end position="70"/>
    </location>
</feature>
<organism evidence="2 3">
    <name type="scientific">Pisum sativum</name>
    <name type="common">Garden pea</name>
    <name type="synonym">Lathyrus oleraceus</name>
    <dbReference type="NCBI Taxonomy" id="3888"/>
    <lineage>
        <taxon>Eukaryota</taxon>
        <taxon>Viridiplantae</taxon>
        <taxon>Streptophyta</taxon>
        <taxon>Embryophyta</taxon>
        <taxon>Tracheophyta</taxon>
        <taxon>Spermatophyta</taxon>
        <taxon>Magnoliopsida</taxon>
        <taxon>eudicotyledons</taxon>
        <taxon>Gunneridae</taxon>
        <taxon>Pentapetalae</taxon>
        <taxon>rosids</taxon>
        <taxon>fabids</taxon>
        <taxon>Fabales</taxon>
        <taxon>Fabaceae</taxon>
        <taxon>Papilionoideae</taxon>
        <taxon>50 kb inversion clade</taxon>
        <taxon>NPAAA clade</taxon>
        <taxon>Hologalegina</taxon>
        <taxon>IRL clade</taxon>
        <taxon>Fabeae</taxon>
        <taxon>Lathyrus</taxon>
    </lineage>
</organism>
<sequence length="215" mass="24605">MKMGWSRGRSIKDSHADVLYDARRQTRKAFLPFFLDDTKVKVTESEPTKDDIENFPEQPVNNDAQSSKSTPVYVLNPKQDLYGLGFDPYKHAPEFREMKRSRLSSKAGLGHSNNFSKRDSLFDFKSGKTAPGFGIGSLEELMPRMRMCMPLVMHLKRLMFKKRMERFEAPLVLKDFVPRHSFSGPREINRQNYEVPPPEGYSKPKGVTCNGSGAH</sequence>
<accession>A0A9D5ASL1</accession>
<dbReference type="GO" id="GO:0003723">
    <property type="term" value="F:RNA binding"/>
    <property type="evidence" value="ECO:0007669"/>
    <property type="project" value="TreeGrafter"/>
</dbReference>
<dbReference type="PANTHER" id="PTHR13384">
    <property type="entry name" value="G PATCH DOMAIN-CONTAINING PROTEIN 1"/>
    <property type="match status" value="1"/>
</dbReference>
<dbReference type="GO" id="GO:0005634">
    <property type="term" value="C:nucleus"/>
    <property type="evidence" value="ECO:0007669"/>
    <property type="project" value="TreeGrafter"/>
</dbReference>
<proteinExistence type="predicted"/>
<name>A0A9D5ASL1_PEA</name>
<feature type="region of interest" description="Disordered" evidence="1">
    <location>
        <begin position="186"/>
        <end position="215"/>
    </location>
</feature>
<protein>
    <submittedName>
        <fullName evidence="2">Uncharacterized protein</fullName>
    </submittedName>
</protein>
<evidence type="ECO:0000256" key="1">
    <source>
        <dbReference type="SAM" id="MobiDB-lite"/>
    </source>
</evidence>
<dbReference type="EMBL" id="JAMSHJ010000004">
    <property type="protein sequence ID" value="KAI5417324.1"/>
    <property type="molecule type" value="Genomic_DNA"/>
</dbReference>
<feature type="compositionally biased region" description="Polar residues" evidence="1">
    <location>
        <begin position="59"/>
        <end position="70"/>
    </location>
</feature>
<dbReference type="Proteomes" id="UP001058974">
    <property type="component" value="Chromosome 4"/>
</dbReference>
<gene>
    <name evidence="2" type="ORF">KIW84_042070</name>
</gene>
<evidence type="ECO:0000313" key="2">
    <source>
        <dbReference type="EMBL" id="KAI5417324.1"/>
    </source>
</evidence>
<comment type="caution">
    <text evidence="2">The sequence shown here is derived from an EMBL/GenBank/DDBJ whole genome shotgun (WGS) entry which is preliminary data.</text>
</comment>
<dbReference type="AlphaFoldDB" id="A0A9D5ASL1"/>